<proteinExistence type="predicted"/>
<evidence type="ECO:0000313" key="2">
    <source>
        <dbReference type="EMBL" id="SDZ38660.1"/>
    </source>
</evidence>
<evidence type="ECO:0000256" key="1">
    <source>
        <dbReference type="SAM" id="MobiDB-lite"/>
    </source>
</evidence>
<gene>
    <name evidence="2" type="ORF">SAMN05444004_112101</name>
</gene>
<sequence>MQGLQISDASGGHIFETEKPDAVRSGKSAAITRASVHTEGAAMVDYTGTRRGDQ</sequence>
<reference evidence="3" key="1">
    <citation type="submission" date="2016-10" db="EMBL/GenBank/DDBJ databases">
        <authorList>
            <person name="Varghese N."/>
            <person name="Submissions S."/>
        </authorList>
    </citation>
    <scope>NUCLEOTIDE SEQUENCE [LARGE SCALE GENOMIC DNA]</scope>
    <source>
        <strain evidence="3">DSM 100420</strain>
    </source>
</reference>
<feature type="region of interest" description="Disordered" evidence="1">
    <location>
        <begin position="1"/>
        <end position="30"/>
    </location>
</feature>
<dbReference type="STRING" id="1244108.SAMN05444004_112101"/>
<organism evidence="2 3">
    <name type="scientific">Jannaschia faecimaris</name>
    <dbReference type="NCBI Taxonomy" id="1244108"/>
    <lineage>
        <taxon>Bacteria</taxon>
        <taxon>Pseudomonadati</taxon>
        <taxon>Pseudomonadota</taxon>
        <taxon>Alphaproteobacteria</taxon>
        <taxon>Rhodobacterales</taxon>
        <taxon>Roseobacteraceae</taxon>
        <taxon>Jannaschia</taxon>
    </lineage>
</organism>
<name>A0A1H3SLU3_9RHOB</name>
<dbReference type="RefSeq" id="WP_170831454.1">
    <property type="nucleotide sequence ID" value="NZ_FNPX01000012.1"/>
</dbReference>
<dbReference type="AlphaFoldDB" id="A0A1H3SLU3"/>
<protein>
    <submittedName>
        <fullName evidence="2">Uncharacterized protein</fullName>
    </submittedName>
</protein>
<keyword evidence="3" id="KW-1185">Reference proteome</keyword>
<accession>A0A1H3SLU3</accession>
<dbReference type="Proteomes" id="UP000198914">
    <property type="component" value="Unassembled WGS sequence"/>
</dbReference>
<dbReference type="EMBL" id="FNPX01000012">
    <property type="protein sequence ID" value="SDZ38660.1"/>
    <property type="molecule type" value="Genomic_DNA"/>
</dbReference>
<evidence type="ECO:0000313" key="3">
    <source>
        <dbReference type="Proteomes" id="UP000198914"/>
    </source>
</evidence>
<feature type="compositionally biased region" description="Basic and acidic residues" evidence="1">
    <location>
        <begin position="15"/>
        <end position="24"/>
    </location>
</feature>